<gene>
    <name evidence="2" type="ORF">QRT04_12440</name>
</gene>
<dbReference type="Proteomes" id="UP001529338">
    <property type="component" value="Unassembled WGS sequence"/>
</dbReference>
<sequence>MDPDIVVAVYRSQERLLEARLEHRRTRLARAAQVRPERRRQVHVRRAGVSRR</sequence>
<proteinExistence type="predicted"/>
<feature type="compositionally biased region" description="Basic residues" evidence="1">
    <location>
        <begin position="37"/>
        <end position="52"/>
    </location>
</feature>
<evidence type="ECO:0000256" key="1">
    <source>
        <dbReference type="SAM" id="MobiDB-lite"/>
    </source>
</evidence>
<organism evidence="2 3">
    <name type="scientific">Cellulomonas alba</name>
    <dbReference type="NCBI Taxonomy" id="3053467"/>
    <lineage>
        <taxon>Bacteria</taxon>
        <taxon>Bacillati</taxon>
        <taxon>Actinomycetota</taxon>
        <taxon>Actinomycetes</taxon>
        <taxon>Micrococcales</taxon>
        <taxon>Cellulomonadaceae</taxon>
        <taxon>Cellulomonas</taxon>
    </lineage>
</organism>
<accession>A0ABT7SHS8</accession>
<name>A0ABT7SHS8_9CELL</name>
<dbReference type="EMBL" id="JAUCGQ010000001">
    <property type="protein sequence ID" value="MDM7855740.1"/>
    <property type="molecule type" value="Genomic_DNA"/>
</dbReference>
<keyword evidence="3" id="KW-1185">Reference proteome</keyword>
<dbReference type="RefSeq" id="WP_289455602.1">
    <property type="nucleotide sequence ID" value="NZ_JAUCGQ010000001.1"/>
</dbReference>
<evidence type="ECO:0000313" key="2">
    <source>
        <dbReference type="EMBL" id="MDM7855740.1"/>
    </source>
</evidence>
<protein>
    <submittedName>
        <fullName evidence="2">Uncharacterized protein</fullName>
    </submittedName>
</protein>
<reference evidence="2 3" key="1">
    <citation type="submission" date="2023-06" db="EMBL/GenBank/DDBJ databases">
        <title>Cellulomonas sp. MW4 Whole genome sequence.</title>
        <authorList>
            <person name="Park S."/>
        </authorList>
    </citation>
    <scope>NUCLEOTIDE SEQUENCE [LARGE SCALE GENOMIC DNA]</scope>
    <source>
        <strain evidence="2 3">MW4</strain>
    </source>
</reference>
<comment type="caution">
    <text evidence="2">The sequence shown here is derived from an EMBL/GenBank/DDBJ whole genome shotgun (WGS) entry which is preliminary data.</text>
</comment>
<feature type="region of interest" description="Disordered" evidence="1">
    <location>
        <begin position="32"/>
        <end position="52"/>
    </location>
</feature>
<evidence type="ECO:0000313" key="3">
    <source>
        <dbReference type="Proteomes" id="UP001529338"/>
    </source>
</evidence>